<sequence length="165" mass="18998">MEAYDNKVTSFIQYYELLFSHLWHAMVVPMFKISHKDSSHPRFHPSVKPPQILTVCSSLHFQDTIKAMLDSAFHSGPPLDYHYPHLDTPPLDYDSHHDLERNSRKAHHACIRTCTCANEHTSLLGNRNQAQKRHDLLVIGVVCLVIITCILLLGVFFWLETTAHE</sequence>
<feature type="transmembrane region" description="Helical" evidence="1">
    <location>
        <begin position="136"/>
        <end position="159"/>
    </location>
</feature>
<keyword evidence="1" id="KW-0472">Membrane</keyword>
<keyword evidence="1" id="KW-0812">Transmembrane</keyword>
<evidence type="ECO:0000256" key="1">
    <source>
        <dbReference type="SAM" id="Phobius"/>
    </source>
</evidence>
<proteinExistence type="predicted"/>
<dbReference type="AlphaFoldDB" id="A0A6A6YF76"/>
<dbReference type="EMBL" id="MU003706">
    <property type="protein sequence ID" value="KAF2806674.1"/>
    <property type="molecule type" value="Genomic_DNA"/>
</dbReference>
<protein>
    <submittedName>
        <fullName evidence="2 4">Uncharacterized protein</fullName>
    </submittedName>
</protein>
<keyword evidence="3" id="KW-1185">Reference proteome</keyword>
<evidence type="ECO:0000313" key="4">
    <source>
        <dbReference type="RefSeq" id="XP_033573638.1"/>
    </source>
</evidence>
<reference evidence="4" key="2">
    <citation type="submission" date="2020-04" db="EMBL/GenBank/DDBJ databases">
        <authorList>
            <consortium name="NCBI Genome Project"/>
        </authorList>
    </citation>
    <scope>NUCLEOTIDE SEQUENCE</scope>
    <source>
        <strain evidence="4">CBS 304.34</strain>
    </source>
</reference>
<reference evidence="4" key="3">
    <citation type="submission" date="2025-04" db="UniProtKB">
        <authorList>
            <consortium name="RefSeq"/>
        </authorList>
    </citation>
    <scope>IDENTIFICATION</scope>
    <source>
        <strain evidence="4">CBS 304.34</strain>
    </source>
</reference>
<accession>A0A6A6YF76</accession>
<evidence type="ECO:0000313" key="2">
    <source>
        <dbReference type="EMBL" id="KAF2806674.1"/>
    </source>
</evidence>
<evidence type="ECO:0000313" key="3">
    <source>
        <dbReference type="Proteomes" id="UP000504636"/>
    </source>
</evidence>
<reference evidence="2 4" key="1">
    <citation type="journal article" date="2020" name="Stud. Mycol.">
        <title>101 Dothideomycetes genomes: a test case for predicting lifestyles and emergence of pathogens.</title>
        <authorList>
            <person name="Haridas S."/>
            <person name="Albert R."/>
            <person name="Binder M."/>
            <person name="Bloem J."/>
            <person name="Labutti K."/>
            <person name="Salamov A."/>
            <person name="Andreopoulos B."/>
            <person name="Baker S."/>
            <person name="Barry K."/>
            <person name="Bills G."/>
            <person name="Bluhm B."/>
            <person name="Cannon C."/>
            <person name="Castanera R."/>
            <person name="Culley D."/>
            <person name="Daum C."/>
            <person name="Ezra D."/>
            <person name="Gonzalez J."/>
            <person name="Henrissat B."/>
            <person name="Kuo A."/>
            <person name="Liang C."/>
            <person name="Lipzen A."/>
            <person name="Lutzoni F."/>
            <person name="Magnuson J."/>
            <person name="Mondo S."/>
            <person name="Nolan M."/>
            <person name="Ohm R."/>
            <person name="Pangilinan J."/>
            <person name="Park H.-J."/>
            <person name="Ramirez L."/>
            <person name="Alfaro M."/>
            <person name="Sun H."/>
            <person name="Tritt A."/>
            <person name="Yoshinaga Y."/>
            <person name="Zwiers L.-H."/>
            <person name="Turgeon B."/>
            <person name="Goodwin S."/>
            <person name="Spatafora J."/>
            <person name="Crous P."/>
            <person name="Grigoriev I."/>
        </authorList>
    </citation>
    <scope>NUCLEOTIDE SEQUENCE</scope>
    <source>
        <strain evidence="2 4">CBS 304.34</strain>
    </source>
</reference>
<dbReference type="Proteomes" id="UP000504636">
    <property type="component" value="Unplaced"/>
</dbReference>
<keyword evidence="1" id="KW-1133">Transmembrane helix</keyword>
<dbReference type="RefSeq" id="XP_033573638.1">
    <property type="nucleotide sequence ID" value="XM_033720548.1"/>
</dbReference>
<gene>
    <name evidence="2 4" type="ORF">BDZ99DRAFT_465467</name>
</gene>
<organism evidence="2">
    <name type="scientific">Mytilinidion resinicola</name>
    <dbReference type="NCBI Taxonomy" id="574789"/>
    <lineage>
        <taxon>Eukaryota</taxon>
        <taxon>Fungi</taxon>
        <taxon>Dikarya</taxon>
        <taxon>Ascomycota</taxon>
        <taxon>Pezizomycotina</taxon>
        <taxon>Dothideomycetes</taxon>
        <taxon>Pleosporomycetidae</taxon>
        <taxon>Mytilinidiales</taxon>
        <taxon>Mytilinidiaceae</taxon>
        <taxon>Mytilinidion</taxon>
    </lineage>
</organism>
<dbReference type="GeneID" id="54461441"/>
<name>A0A6A6YF76_9PEZI</name>